<dbReference type="GO" id="GO:0016746">
    <property type="term" value="F:acyltransferase activity"/>
    <property type="evidence" value="ECO:0007669"/>
    <property type="project" value="InterPro"/>
</dbReference>
<dbReference type="PANTHER" id="PTHR42870">
    <property type="entry name" value="ACETYL-COA C-ACETYLTRANSFERASE"/>
    <property type="match status" value="1"/>
</dbReference>
<dbReference type="Gene3D" id="3.40.47.10">
    <property type="match status" value="1"/>
</dbReference>
<feature type="compositionally biased region" description="Low complexity" evidence="1">
    <location>
        <begin position="162"/>
        <end position="179"/>
    </location>
</feature>
<comment type="caution">
    <text evidence="3">The sequence shown here is derived from an EMBL/GenBank/DDBJ whole genome shotgun (WGS) entry which is preliminary data.</text>
</comment>
<dbReference type="AlphaFoldDB" id="A0A838LCR2"/>
<accession>A0A838LCR2</accession>
<proteinExistence type="predicted"/>
<reference evidence="3 4" key="1">
    <citation type="submission" date="2020-07" db="EMBL/GenBank/DDBJ databases">
        <authorList>
            <person name="Sun Q."/>
        </authorList>
    </citation>
    <scope>NUCLEOTIDE SEQUENCE [LARGE SCALE GENOMIC DNA]</scope>
    <source>
        <strain evidence="3 4">CGMCC 1.13654</strain>
    </source>
</reference>
<evidence type="ECO:0000313" key="4">
    <source>
        <dbReference type="Proteomes" id="UP000570166"/>
    </source>
</evidence>
<keyword evidence="4" id="KW-1185">Reference proteome</keyword>
<name>A0A838LCR2_9SPHN</name>
<feature type="domain" description="Thiolase C-terminal" evidence="2">
    <location>
        <begin position="236"/>
        <end position="354"/>
    </location>
</feature>
<dbReference type="PANTHER" id="PTHR42870:SF1">
    <property type="entry name" value="NON-SPECIFIC LIPID-TRANSFER PROTEIN-LIKE 2"/>
    <property type="match status" value="1"/>
</dbReference>
<evidence type="ECO:0000256" key="1">
    <source>
        <dbReference type="SAM" id="MobiDB-lite"/>
    </source>
</evidence>
<dbReference type="SUPFAM" id="SSF53901">
    <property type="entry name" value="Thiolase-like"/>
    <property type="match status" value="2"/>
</dbReference>
<dbReference type="Proteomes" id="UP000570166">
    <property type="component" value="Unassembled WGS sequence"/>
</dbReference>
<evidence type="ECO:0000259" key="2">
    <source>
        <dbReference type="Pfam" id="PF22691"/>
    </source>
</evidence>
<dbReference type="InterPro" id="IPR055140">
    <property type="entry name" value="Thiolase_C_2"/>
</dbReference>
<feature type="region of interest" description="Disordered" evidence="1">
    <location>
        <begin position="162"/>
        <end position="187"/>
    </location>
</feature>
<dbReference type="InterPro" id="IPR016039">
    <property type="entry name" value="Thiolase-like"/>
</dbReference>
<evidence type="ECO:0000313" key="3">
    <source>
        <dbReference type="EMBL" id="MBA2935278.1"/>
    </source>
</evidence>
<protein>
    <recommendedName>
        <fullName evidence="2">Thiolase C-terminal domain-containing protein</fullName>
    </recommendedName>
</protein>
<dbReference type="RefSeq" id="WP_181638884.1">
    <property type="nucleotide sequence ID" value="NZ_JACEIB010000025.1"/>
</dbReference>
<gene>
    <name evidence="3" type="ORF">HZF05_14415</name>
</gene>
<organism evidence="3 4">
    <name type="scientific">Sphingomonas chungangi</name>
    <dbReference type="NCBI Taxonomy" id="2683589"/>
    <lineage>
        <taxon>Bacteria</taxon>
        <taxon>Pseudomonadati</taxon>
        <taxon>Pseudomonadota</taxon>
        <taxon>Alphaproteobacteria</taxon>
        <taxon>Sphingomonadales</taxon>
        <taxon>Sphingomonadaceae</taxon>
        <taxon>Sphingomonas</taxon>
    </lineage>
</organism>
<dbReference type="EMBL" id="JACEIB010000025">
    <property type="protein sequence ID" value="MBA2935278.1"/>
    <property type="molecule type" value="Genomic_DNA"/>
</dbReference>
<sequence length="358" mass="37437">MVNVDGVYIEGAAIELSWADSRRNLMELIYDTVSKAVDDAGQGYDGIDSVVLAAQDLVDGRSLSSMVTAPAAGAYLRDEVRYSDDGAGAFAAAVARIEAGESERTIVAAWGRASEHDVEELSRSLFDRIFMAPLGLEELHVSALNAQRWRIDGGDDGAAAAAQARRGAAARANPRALHAGGRRSTPAYPLRDEHLPLWADAVAAVVISGKPSGVKLRGMGLSSEPYWLGDRGLAQAPALRRAAERALAEAKLDVGDIDLFEIDGMTLYDEAIALEAIGLAPKGQGMRALAENPRCNPSGGSAAGYGVPAMGLARIVEATLQLQGRAGTIQQGKPRTALASGLSVTAAQTHTVIILEAA</sequence>
<dbReference type="Pfam" id="PF22691">
    <property type="entry name" value="Thiolase_C_1"/>
    <property type="match status" value="1"/>
</dbReference>